<feature type="transmembrane region" description="Helical" evidence="2">
    <location>
        <begin position="296"/>
        <end position="315"/>
    </location>
</feature>
<evidence type="ECO:0000259" key="4">
    <source>
        <dbReference type="Pfam" id="PF04389"/>
    </source>
</evidence>
<dbReference type="CDD" id="cd06121">
    <property type="entry name" value="cupin_YML079wp"/>
    <property type="match status" value="1"/>
</dbReference>
<dbReference type="SUPFAM" id="SSF51182">
    <property type="entry name" value="RmlC-like cupins"/>
    <property type="match status" value="1"/>
</dbReference>
<name>A0A4C2E4H7_9SACH</name>
<keyword evidence="2" id="KW-0812">Transmembrane</keyword>
<accession>A0A4C2E4H7</accession>
<protein>
    <recommendedName>
        <fullName evidence="8">Vacuolar protein sorting-associated protein 70</fullName>
    </recommendedName>
</protein>
<dbReference type="SUPFAM" id="SSF52025">
    <property type="entry name" value="PA domain"/>
    <property type="match status" value="1"/>
</dbReference>
<evidence type="ECO:0008006" key="8">
    <source>
        <dbReference type="Google" id="ProtNLM"/>
    </source>
</evidence>
<organism evidence="6 7">
    <name type="scientific">Zygosaccharomyces mellis</name>
    <dbReference type="NCBI Taxonomy" id="42258"/>
    <lineage>
        <taxon>Eukaryota</taxon>
        <taxon>Fungi</taxon>
        <taxon>Dikarya</taxon>
        <taxon>Ascomycota</taxon>
        <taxon>Saccharomycotina</taxon>
        <taxon>Saccharomycetes</taxon>
        <taxon>Saccharomycetales</taxon>
        <taxon>Saccharomycetaceae</taxon>
        <taxon>Zygosaccharomyces</taxon>
    </lineage>
</organism>
<dbReference type="AlphaFoldDB" id="A0A4C2E4H7"/>
<dbReference type="PANTHER" id="PTHR10404:SF46">
    <property type="entry name" value="VACUOLAR PROTEIN SORTING-ASSOCIATED PROTEIN 70"/>
    <property type="match status" value="1"/>
</dbReference>
<dbReference type="Pfam" id="PF06172">
    <property type="entry name" value="Cupin_5"/>
    <property type="match status" value="1"/>
</dbReference>
<feature type="domain" description="Peptidase M28" evidence="4">
    <location>
        <begin position="631"/>
        <end position="813"/>
    </location>
</feature>
<dbReference type="SUPFAM" id="SSF47672">
    <property type="entry name" value="Transferrin receptor-like dimerisation domain"/>
    <property type="match status" value="1"/>
</dbReference>
<dbReference type="InterPro" id="IPR009327">
    <property type="entry name" value="Cupin_DUF985"/>
</dbReference>
<dbReference type="Gene3D" id="1.20.930.40">
    <property type="entry name" value="Transferrin receptor-like, dimerisation domain"/>
    <property type="match status" value="1"/>
</dbReference>
<evidence type="ECO:0000256" key="1">
    <source>
        <dbReference type="ARBA" id="ARBA00005634"/>
    </source>
</evidence>
<dbReference type="InterPro" id="IPR007365">
    <property type="entry name" value="TFR-like_dimer_dom"/>
</dbReference>
<sequence length="1015" mass="114947">MSSFYSPTVDEAPDAEIELPSFVKFPASAPPTLLGNLINELQLIEHGEGGFFRETDRSPFTMAIAEKDAHVPMNSQAVGPSISVTSEMGTVTRRNYSTLIYYLLTPSSPIGKMHKNKNRIIHILQKGRGQYVLVYPDGRIKSFKVGFNHLRGEVSHWVVPGGVYKASFVLANDEFSNGLLISEVVVPGFEYIDHNFISGFKELELLSSNEYNTFEHYQEDYSLDKKVNLAMNRDADDVNRENSVHLTVPIPFGGEEQPLLIDDPSVGRASRYRSNTVSSIVSGYEIVKEHFDKKKFFYLLLASITVYCTFLAAFAPRTSLVRDIRRINSSKITEAEVYRIFLNTMHEYNGAQNHLRNYTHQEHSIGSRNSLEYTVDQLEKMGFEPKLEKYYPWVNKPVHTGVTLYRKDEITFEATMMEDCVQNDPTSCSENRIRGYHAYSSNGKVRAQYVFCNYGTLSDYLKLLEAGVDIEDKIHIIRIGSIAQGLKLRNAELYGASGVITYTDPQDDGKITAKNGFLTYPDGPARNPSSIERGSVAFLTNFNGDPTTPGYPSRYPTVERLSPVGKIPTIPSVPMSAREITPVLRELNGYGLQLNNPGDIDGFEYSTGPSPDGVEILLQNDQDYQTAEITNVVVEIPGIFQEYDIIIGNHRDSWGVGGAGVSNSGSAILLETARGFSQLLKRGWKPFKPIKLISWDGGSPGMLGSTEHAKDHSQIIRKNTLAYLNLDSAITGTEFHCETNPLLYDIIRKAAKYTNFKMEDWSLFDEWNSISNLTNDKLSVETDIAPFQYHLGIPSSSCRFQNNGSGDSILAPNSNYDTSTWIETQVDPTYKLHNTLAILTGLTTLMLSEKELIPFKTQPYFFKIYNHFKNYHEQLLSIFPYDRPLCHLSQTTFELLQSLTSYESRLFDKKNTHLNNQLIQDFPGWFFYKKISLYIRLLRTNSKLKQLDQLFLTYRGLEDRSWMKHSLFAPDTEQGLQEVILPSMDDALKDYDRDKVMESLVTLLTEFQNVKSLME</sequence>
<dbReference type="SUPFAM" id="SSF53187">
    <property type="entry name" value="Zn-dependent exopeptidases"/>
    <property type="match status" value="1"/>
</dbReference>
<dbReference type="InterPro" id="IPR046450">
    <property type="entry name" value="PA_dom_sf"/>
</dbReference>
<reference evidence="6 7" key="1">
    <citation type="submission" date="2019-01" db="EMBL/GenBank/DDBJ databases">
        <title>Draft Genome Sequencing of Zygosaccharomyces mellis Ca-7.</title>
        <authorList>
            <person name="Shiwa Y."/>
            <person name="Kanesaki Y."/>
            <person name="Ishige T."/>
            <person name="Mura K."/>
            <person name="Hori T."/>
            <person name="Tamura T."/>
        </authorList>
    </citation>
    <scope>NUCLEOTIDE SEQUENCE [LARGE SCALE GENOMIC DNA]</scope>
    <source>
        <strain evidence="6 7">Ca-7</strain>
    </source>
</reference>
<dbReference type="InterPro" id="IPR039373">
    <property type="entry name" value="Peptidase_M28B"/>
</dbReference>
<dbReference type="InterPro" id="IPR036757">
    <property type="entry name" value="TFR-like_dimer_dom_sf"/>
</dbReference>
<dbReference type="Gene3D" id="3.40.630.10">
    <property type="entry name" value="Zn peptidases"/>
    <property type="match status" value="1"/>
</dbReference>
<dbReference type="CDD" id="cd03874">
    <property type="entry name" value="M28_PMSA_TfR_like"/>
    <property type="match status" value="1"/>
</dbReference>
<evidence type="ECO:0000259" key="3">
    <source>
        <dbReference type="Pfam" id="PF04253"/>
    </source>
</evidence>
<comment type="caution">
    <text evidence="6">The sequence shown here is derived from an EMBL/GenBank/DDBJ whole genome shotgun (WGS) entry which is preliminary data.</text>
</comment>
<dbReference type="OrthoDB" id="5841748at2759"/>
<dbReference type="Gene3D" id="3.50.30.30">
    <property type="match status" value="1"/>
</dbReference>
<feature type="domain" description="Transferrin receptor-like dimerisation" evidence="3">
    <location>
        <begin position="908"/>
        <end position="1000"/>
    </location>
</feature>
<dbReference type="PANTHER" id="PTHR10404">
    <property type="entry name" value="N-ACETYLATED-ALPHA-LINKED ACIDIC DIPEPTIDASE"/>
    <property type="match status" value="1"/>
</dbReference>
<evidence type="ECO:0000313" key="6">
    <source>
        <dbReference type="EMBL" id="GCE98633.1"/>
    </source>
</evidence>
<proteinExistence type="inferred from homology"/>
<evidence type="ECO:0000259" key="5">
    <source>
        <dbReference type="Pfam" id="PF06172"/>
    </source>
</evidence>
<keyword evidence="2" id="KW-0472">Membrane</keyword>
<dbReference type="CDD" id="cd02121">
    <property type="entry name" value="PA_GCPII_like"/>
    <property type="match status" value="1"/>
</dbReference>
<dbReference type="Pfam" id="PF04389">
    <property type="entry name" value="Peptidase_M28"/>
    <property type="match status" value="1"/>
</dbReference>
<evidence type="ECO:0000313" key="7">
    <source>
        <dbReference type="Proteomes" id="UP000301737"/>
    </source>
</evidence>
<dbReference type="InterPro" id="IPR011051">
    <property type="entry name" value="RmlC_Cupin_sf"/>
</dbReference>
<dbReference type="InterPro" id="IPR014710">
    <property type="entry name" value="RmlC-like_jellyroll"/>
</dbReference>
<keyword evidence="7" id="KW-1185">Reference proteome</keyword>
<keyword evidence="2" id="KW-1133">Transmembrane helix</keyword>
<dbReference type="GO" id="GO:0004180">
    <property type="term" value="F:carboxypeptidase activity"/>
    <property type="evidence" value="ECO:0007669"/>
    <property type="project" value="TreeGrafter"/>
</dbReference>
<dbReference type="Gene3D" id="2.60.120.10">
    <property type="entry name" value="Jelly Rolls"/>
    <property type="match status" value="1"/>
</dbReference>
<dbReference type="Pfam" id="PF04253">
    <property type="entry name" value="TFR_dimer"/>
    <property type="match status" value="1"/>
</dbReference>
<evidence type="ECO:0000256" key="2">
    <source>
        <dbReference type="SAM" id="Phobius"/>
    </source>
</evidence>
<comment type="similarity">
    <text evidence="1">Belongs to the peptidase M28 family. M28B subfamily.</text>
</comment>
<feature type="domain" description="DUF985" evidence="5">
    <location>
        <begin position="36"/>
        <end position="196"/>
    </location>
</feature>
<gene>
    <name evidence="6" type="ORF">ZYGM_000826</name>
</gene>
<dbReference type="Proteomes" id="UP000301737">
    <property type="component" value="Unassembled WGS sequence"/>
</dbReference>
<dbReference type="InterPro" id="IPR007484">
    <property type="entry name" value="Peptidase_M28"/>
</dbReference>
<dbReference type="EMBL" id="BIMX01000006">
    <property type="protein sequence ID" value="GCE98633.1"/>
    <property type="molecule type" value="Genomic_DNA"/>
</dbReference>